<dbReference type="EMBL" id="ATLV01015232">
    <property type="status" value="NOT_ANNOTATED_CDS"/>
    <property type="molecule type" value="Genomic_DNA"/>
</dbReference>
<dbReference type="EnsemblMetazoa" id="ASIC007724-RA">
    <property type="protein sequence ID" value="ASIC007724-PA"/>
    <property type="gene ID" value="ASIC007724"/>
</dbReference>
<organism evidence="1">
    <name type="scientific">Anopheles sinensis</name>
    <name type="common">Mosquito</name>
    <dbReference type="NCBI Taxonomy" id="74873"/>
    <lineage>
        <taxon>Eukaryota</taxon>
        <taxon>Metazoa</taxon>
        <taxon>Ecdysozoa</taxon>
        <taxon>Arthropoda</taxon>
        <taxon>Hexapoda</taxon>
        <taxon>Insecta</taxon>
        <taxon>Pterygota</taxon>
        <taxon>Neoptera</taxon>
        <taxon>Endopterygota</taxon>
        <taxon>Diptera</taxon>
        <taxon>Nematocera</taxon>
        <taxon>Culicoidea</taxon>
        <taxon>Culicidae</taxon>
        <taxon>Anophelinae</taxon>
        <taxon>Anopheles</taxon>
    </lineage>
</organism>
<evidence type="ECO:0000313" key="1">
    <source>
        <dbReference type="EMBL" id="KFB40247.1"/>
    </source>
</evidence>
<dbReference type="VEuPathDB" id="VectorBase:ASIC007724"/>
<gene>
    <name evidence="1" type="ORF">ZHAS_00007724</name>
</gene>
<accession>A0A084VQK3</accession>
<proteinExistence type="predicted"/>
<sequence>MSASFLSKRCGRTNERTKTPWLTAKITASAWLSDLPATSVSRFSVVPNPCGEFENWFFTADDTKSVASRT</sequence>
<dbReference type="Proteomes" id="UP000030765">
    <property type="component" value="Unassembled WGS sequence"/>
</dbReference>
<name>A0A084VQK3_ANOSI</name>
<reference evidence="1 3" key="1">
    <citation type="journal article" date="2014" name="BMC Genomics">
        <title>Genome sequence of Anopheles sinensis provides insight into genetics basis of mosquito competence for malaria parasites.</title>
        <authorList>
            <person name="Zhou D."/>
            <person name="Zhang D."/>
            <person name="Ding G."/>
            <person name="Shi L."/>
            <person name="Hou Q."/>
            <person name="Ye Y."/>
            <person name="Xu Y."/>
            <person name="Zhou H."/>
            <person name="Xiong C."/>
            <person name="Li S."/>
            <person name="Yu J."/>
            <person name="Hong S."/>
            <person name="Yu X."/>
            <person name="Zou P."/>
            <person name="Chen C."/>
            <person name="Chang X."/>
            <person name="Wang W."/>
            <person name="Lv Y."/>
            <person name="Sun Y."/>
            <person name="Ma L."/>
            <person name="Shen B."/>
            <person name="Zhu C."/>
        </authorList>
    </citation>
    <scope>NUCLEOTIDE SEQUENCE [LARGE SCALE GENOMIC DNA]</scope>
</reference>
<keyword evidence="3" id="KW-1185">Reference proteome</keyword>
<evidence type="ECO:0000313" key="2">
    <source>
        <dbReference type="EnsemblMetazoa" id="ASIC007724-PA"/>
    </source>
</evidence>
<reference evidence="2" key="2">
    <citation type="submission" date="2020-05" db="UniProtKB">
        <authorList>
            <consortium name="EnsemblMetazoa"/>
        </authorList>
    </citation>
    <scope>IDENTIFICATION</scope>
</reference>
<evidence type="ECO:0000313" key="3">
    <source>
        <dbReference type="Proteomes" id="UP000030765"/>
    </source>
</evidence>
<dbReference type="AlphaFoldDB" id="A0A084VQK3"/>
<protein>
    <submittedName>
        <fullName evidence="1 2">FeS assembly protein SufD</fullName>
    </submittedName>
</protein>
<dbReference type="EMBL" id="KE525004">
    <property type="protein sequence ID" value="KFB40247.1"/>
    <property type="molecule type" value="Genomic_DNA"/>
</dbReference>